<comment type="caution">
    <text evidence="2">The sequence shown here is derived from an EMBL/GenBank/DDBJ whole genome shotgun (WGS) entry which is preliminary data.</text>
</comment>
<dbReference type="InterPro" id="IPR024078">
    <property type="entry name" value="LmbE-like_dom_sf"/>
</dbReference>
<dbReference type="RefSeq" id="WP_116415776.1">
    <property type="nucleotide sequence ID" value="NZ_NBWZ01000001.1"/>
</dbReference>
<sequence>MLFPELEGHPGASVVLLHAHPDDETLATGGLMARLVADGCRVVLVTGTRGERGEVVPGPLKSLEGTPELAGVRVTELAAAMHALGVADHRFLGAGASTEAHSARAVGSAPRIYADSGMQWGPDGTAVAADDAPFDALSLAPIDEIVDDILVVVRDVAPRLLVSYDERGGYGHPDHVRMHDAAVAVSKATGIPLYRVVADWDGDAPFGGSDVVVPLGPQRASKFAALAAHSTQLTVDGGDIVLSGGQRHTVADTEVFRRFPTL</sequence>
<protein>
    <recommendedName>
        <fullName evidence="4">GlcNAc-PI de-N-acetylase</fullName>
    </recommendedName>
</protein>
<reference evidence="2 3" key="1">
    <citation type="submission" date="2017-04" db="EMBL/GenBank/DDBJ databases">
        <title>Comparative genome analysis of Subtercola boreus.</title>
        <authorList>
            <person name="Cho Y.-J."/>
            <person name="Cho A."/>
            <person name="Kim O.-S."/>
            <person name="Lee J.-I."/>
        </authorList>
    </citation>
    <scope>NUCLEOTIDE SEQUENCE [LARGE SCALE GENOMIC DNA]</scope>
    <source>
        <strain evidence="2 3">K300</strain>
    </source>
</reference>
<dbReference type="PANTHER" id="PTHR12993:SF11">
    <property type="entry name" value="N-ACETYLGLUCOSAMINYL-PHOSPHATIDYLINOSITOL DE-N-ACETYLASE"/>
    <property type="match status" value="1"/>
</dbReference>
<dbReference type="Pfam" id="PF02585">
    <property type="entry name" value="PIG-L"/>
    <property type="match status" value="1"/>
</dbReference>
<dbReference type="OrthoDB" id="158614at2"/>
<evidence type="ECO:0000313" key="3">
    <source>
        <dbReference type="Proteomes" id="UP000256486"/>
    </source>
</evidence>
<keyword evidence="3" id="KW-1185">Reference proteome</keyword>
<dbReference type="PANTHER" id="PTHR12993">
    <property type="entry name" value="N-ACETYLGLUCOSAMINYL-PHOSPHATIDYLINOSITOL DE-N-ACETYLASE-RELATED"/>
    <property type="match status" value="1"/>
</dbReference>
<evidence type="ECO:0000256" key="1">
    <source>
        <dbReference type="ARBA" id="ARBA00022833"/>
    </source>
</evidence>
<dbReference type="GO" id="GO:0016811">
    <property type="term" value="F:hydrolase activity, acting on carbon-nitrogen (but not peptide) bonds, in linear amides"/>
    <property type="evidence" value="ECO:0007669"/>
    <property type="project" value="TreeGrafter"/>
</dbReference>
<proteinExistence type="predicted"/>
<dbReference type="InterPro" id="IPR003737">
    <property type="entry name" value="GlcNAc_PI_deacetylase-related"/>
</dbReference>
<accession>A0A3E0VLQ0</accession>
<organism evidence="2 3">
    <name type="scientific">Subtercola boreus</name>
    <dbReference type="NCBI Taxonomy" id="120213"/>
    <lineage>
        <taxon>Bacteria</taxon>
        <taxon>Bacillati</taxon>
        <taxon>Actinomycetota</taxon>
        <taxon>Actinomycetes</taxon>
        <taxon>Micrococcales</taxon>
        <taxon>Microbacteriaceae</taxon>
        <taxon>Subtercola</taxon>
    </lineage>
</organism>
<dbReference type="SUPFAM" id="SSF102588">
    <property type="entry name" value="LmbE-like"/>
    <property type="match status" value="1"/>
</dbReference>
<dbReference type="AlphaFoldDB" id="A0A3E0VLQ0"/>
<evidence type="ECO:0000313" key="2">
    <source>
        <dbReference type="EMBL" id="RFA10398.1"/>
    </source>
</evidence>
<name>A0A3E0VLQ0_9MICO</name>
<evidence type="ECO:0008006" key="4">
    <source>
        <dbReference type="Google" id="ProtNLM"/>
    </source>
</evidence>
<gene>
    <name evidence="2" type="ORF">B7R54_15180</name>
</gene>
<dbReference type="GO" id="GO:0016137">
    <property type="term" value="P:glycoside metabolic process"/>
    <property type="evidence" value="ECO:0007669"/>
    <property type="project" value="UniProtKB-ARBA"/>
</dbReference>
<dbReference type="EMBL" id="NBWZ01000001">
    <property type="protein sequence ID" value="RFA10398.1"/>
    <property type="molecule type" value="Genomic_DNA"/>
</dbReference>
<dbReference type="Proteomes" id="UP000256486">
    <property type="component" value="Unassembled WGS sequence"/>
</dbReference>
<keyword evidence="1" id="KW-0862">Zinc</keyword>
<dbReference type="Gene3D" id="3.40.50.10320">
    <property type="entry name" value="LmbE-like"/>
    <property type="match status" value="1"/>
</dbReference>